<name>A7T6J4_NEMVE</name>
<dbReference type="CDD" id="cd00087">
    <property type="entry name" value="FReD"/>
    <property type="match status" value="1"/>
</dbReference>
<keyword evidence="4" id="KW-1185">Reference proteome</keyword>
<dbReference type="SUPFAM" id="SSF56496">
    <property type="entry name" value="Fibrinogen C-terminal domain-like"/>
    <property type="match status" value="1"/>
</dbReference>
<dbReference type="Gene3D" id="3.90.215.10">
    <property type="entry name" value="Gamma Fibrinogen, chain A, domain 1"/>
    <property type="match status" value="1"/>
</dbReference>
<dbReference type="Pfam" id="PF00147">
    <property type="entry name" value="Fibrinogen_C"/>
    <property type="match status" value="1"/>
</dbReference>
<feature type="domain" description="Fibrinogen C-terminal" evidence="2">
    <location>
        <begin position="1"/>
        <end position="180"/>
    </location>
</feature>
<organism evidence="3 4">
    <name type="scientific">Nematostella vectensis</name>
    <name type="common">Starlet sea anemone</name>
    <dbReference type="NCBI Taxonomy" id="45351"/>
    <lineage>
        <taxon>Eukaryota</taxon>
        <taxon>Metazoa</taxon>
        <taxon>Cnidaria</taxon>
        <taxon>Anthozoa</taxon>
        <taxon>Hexacorallia</taxon>
        <taxon>Actiniaria</taxon>
        <taxon>Edwardsiidae</taxon>
        <taxon>Nematostella</taxon>
    </lineage>
</organism>
<dbReference type="eggNOG" id="KOG2579">
    <property type="taxonomic scope" value="Eukaryota"/>
</dbReference>
<dbReference type="InterPro" id="IPR002181">
    <property type="entry name" value="Fibrinogen_a/b/g_C_dom"/>
</dbReference>
<reference evidence="3 4" key="1">
    <citation type="journal article" date="2007" name="Science">
        <title>Sea anemone genome reveals ancestral eumetazoan gene repertoire and genomic organization.</title>
        <authorList>
            <person name="Putnam N.H."/>
            <person name="Srivastava M."/>
            <person name="Hellsten U."/>
            <person name="Dirks B."/>
            <person name="Chapman J."/>
            <person name="Salamov A."/>
            <person name="Terry A."/>
            <person name="Shapiro H."/>
            <person name="Lindquist E."/>
            <person name="Kapitonov V.V."/>
            <person name="Jurka J."/>
            <person name="Genikhovich G."/>
            <person name="Grigoriev I.V."/>
            <person name="Lucas S.M."/>
            <person name="Steele R.E."/>
            <person name="Finnerty J.R."/>
            <person name="Technau U."/>
            <person name="Martindale M.Q."/>
            <person name="Rokhsar D.S."/>
        </authorList>
    </citation>
    <scope>NUCLEOTIDE SEQUENCE [LARGE SCALE GENOMIC DNA]</scope>
    <source>
        <strain evidence="4">CH2 X CH6</strain>
    </source>
</reference>
<dbReference type="OMA" id="DAYSSTH"/>
<dbReference type="InParanoid" id="A7T6J4"/>
<dbReference type="PANTHER" id="PTHR19143">
    <property type="entry name" value="FIBRINOGEN/TENASCIN/ANGIOPOEITIN"/>
    <property type="match status" value="1"/>
</dbReference>
<dbReference type="EMBL" id="DS471595">
    <property type="protein sequence ID" value="EDO28412.1"/>
    <property type="molecule type" value="Genomic_DNA"/>
</dbReference>
<dbReference type="PANTHER" id="PTHR19143:SF327">
    <property type="entry name" value="FI21813P1-RELATED"/>
    <property type="match status" value="1"/>
</dbReference>
<protein>
    <recommendedName>
        <fullName evidence="2">Fibrinogen C-terminal domain-containing protein</fullName>
    </recommendedName>
</protein>
<dbReference type="STRING" id="45351.A7T6J4"/>
<sequence length="180" mass="20868">DLGTGGKGWTVVQRRVDGSVNFDRPWVEYKQGFGNMEGEFWLGLEKIHAMTSQGRYRLRFDMEDFEGNTSYAEYDDFKVADEPNYYRLEAIGNYTGDAGDSLRLNLGHNFTTKDFDNDDFCDANCAMMKKGGWWFTNCTDASPNGEYSTAAKDVLQDGMYWRAWRNWQALRKISMKMRPF</sequence>
<dbReference type="InterPro" id="IPR020837">
    <property type="entry name" value="Fibrinogen_CS"/>
</dbReference>
<dbReference type="AlphaFoldDB" id="A7T6J4"/>
<dbReference type="SMART" id="SM00186">
    <property type="entry name" value="FBG"/>
    <property type="match status" value="1"/>
</dbReference>
<gene>
    <name evidence="3" type="ORF">NEMVEDRAFT_v1g147942</name>
</gene>
<feature type="non-terminal residue" evidence="3">
    <location>
        <position position="180"/>
    </location>
</feature>
<accession>A7T6J4</accession>
<evidence type="ECO:0000259" key="2">
    <source>
        <dbReference type="PROSITE" id="PS51406"/>
    </source>
</evidence>
<evidence type="ECO:0000256" key="1">
    <source>
        <dbReference type="ARBA" id="ARBA00023157"/>
    </source>
</evidence>
<evidence type="ECO:0000313" key="3">
    <source>
        <dbReference type="EMBL" id="EDO28412.1"/>
    </source>
</evidence>
<dbReference type="PROSITE" id="PS00514">
    <property type="entry name" value="FIBRINOGEN_C_1"/>
    <property type="match status" value="1"/>
</dbReference>
<dbReference type="GO" id="GO:0005615">
    <property type="term" value="C:extracellular space"/>
    <property type="evidence" value="ECO:0000318"/>
    <property type="project" value="GO_Central"/>
</dbReference>
<dbReference type="InterPro" id="IPR050373">
    <property type="entry name" value="Fibrinogen_C-term_domain"/>
</dbReference>
<dbReference type="InterPro" id="IPR036056">
    <property type="entry name" value="Fibrinogen-like_C"/>
</dbReference>
<keyword evidence="1" id="KW-1015">Disulfide bond</keyword>
<dbReference type="PhylomeDB" id="A7T6J4"/>
<dbReference type="HOGENOM" id="CLU_038628_6_2_1"/>
<dbReference type="InterPro" id="IPR014716">
    <property type="entry name" value="Fibrinogen_a/b/g_C_1"/>
</dbReference>
<dbReference type="KEGG" id="nve:5498842"/>
<evidence type="ECO:0000313" key="4">
    <source>
        <dbReference type="Proteomes" id="UP000001593"/>
    </source>
</evidence>
<dbReference type="PROSITE" id="PS51406">
    <property type="entry name" value="FIBRINOGEN_C_2"/>
    <property type="match status" value="1"/>
</dbReference>
<dbReference type="Proteomes" id="UP000001593">
    <property type="component" value="Unassembled WGS sequence"/>
</dbReference>
<proteinExistence type="predicted"/>